<organism evidence="5 6">
    <name type="scientific">Pseudoalteromonas aurantia 208</name>
    <dbReference type="NCBI Taxonomy" id="1314867"/>
    <lineage>
        <taxon>Bacteria</taxon>
        <taxon>Pseudomonadati</taxon>
        <taxon>Pseudomonadota</taxon>
        <taxon>Gammaproteobacteria</taxon>
        <taxon>Alteromonadales</taxon>
        <taxon>Pseudoalteromonadaceae</taxon>
        <taxon>Pseudoalteromonas</taxon>
    </lineage>
</organism>
<comment type="similarity">
    <text evidence="1">Belongs to the transglycosylase Slt family.</text>
</comment>
<dbReference type="Pfam" id="PF01464">
    <property type="entry name" value="SLT"/>
    <property type="match status" value="1"/>
</dbReference>
<feature type="domain" description="Transglycosylase SLT" evidence="3">
    <location>
        <begin position="225"/>
        <end position="347"/>
    </location>
</feature>
<dbReference type="PANTHER" id="PTHR37423:SF2">
    <property type="entry name" value="MEMBRANE-BOUND LYTIC MUREIN TRANSGLYCOSYLASE C"/>
    <property type="match status" value="1"/>
</dbReference>
<gene>
    <name evidence="5" type="primary">mltC</name>
    <name evidence="5" type="ORF">PAUR_b0417</name>
</gene>
<feature type="domain" description="Murein transglycosylase-C N-terminal" evidence="4">
    <location>
        <begin position="63"/>
        <end position="220"/>
    </location>
</feature>
<accession>A0ABR9EHH8</accession>
<dbReference type="Proteomes" id="UP000615755">
    <property type="component" value="Unassembled WGS sequence"/>
</dbReference>
<dbReference type="PROSITE" id="PS00922">
    <property type="entry name" value="TRANSGLYCOSYLASE"/>
    <property type="match status" value="1"/>
</dbReference>
<evidence type="ECO:0000313" key="6">
    <source>
        <dbReference type="Proteomes" id="UP000615755"/>
    </source>
</evidence>
<proteinExistence type="inferred from homology"/>
<name>A0ABR9EHH8_9GAMM</name>
<evidence type="ECO:0000259" key="3">
    <source>
        <dbReference type="Pfam" id="PF01464"/>
    </source>
</evidence>
<reference evidence="5 6" key="1">
    <citation type="submission" date="2015-03" db="EMBL/GenBank/DDBJ databases">
        <title>Genome sequence of Pseudoalteromonas aurantia.</title>
        <authorList>
            <person name="Xie B.-B."/>
            <person name="Rong J.-C."/>
            <person name="Qin Q.-L."/>
            <person name="Zhang Y.-Z."/>
        </authorList>
    </citation>
    <scope>NUCLEOTIDE SEQUENCE [LARGE SCALE GENOMIC DNA]</scope>
    <source>
        <strain evidence="5 6">208</strain>
    </source>
</reference>
<dbReference type="Gene3D" id="1.10.530.10">
    <property type="match status" value="1"/>
</dbReference>
<evidence type="ECO:0000313" key="5">
    <source>
        <dbReference type="EMBL" id="MBE0370389.1"/>
    </source>
</evidence>
<comment type="caution">
    <text evidence="5">The sequence shown here is derived from an EMBL/GenBank/DDBJ whole genome shotgun (WGS) entry which is preliminary data.</text>
</comment>
<sequence>MHRGVVKTLTAVMVLFWVASCQSTLDLQSANEIKKLTKQVSQDPNDIVAIVQGVKRSQQAISQDTVKVQQLLANLDTIIEQVWGEGNKELPSNTRYVKYSNDYKARAIVDFDTGWVKIETIATKKISEKLSQAVFETLLTSDDPSQTDIFSSQSPKVAGDPFLYPQVRDQDGQLVRFEWRARRYADYLVANKLKTTFEGDKKISHVGFNLVRDHKHLRHLKYSEYVLASAKKYNIAPALIYAVIETESSFNPYAVSHANAYGLMQVIPATAGRDVYKIEKKRTGQPTKSVLLNPKQNIDIGTAYLKILNTRYLVGVSHQQSREYTIISAYNGGAGNVFKTYHPNRTTAVQKINAQSPSSVYKRLRHQHPRDESRRYLEKVTKAKEKYL</sequence>
<dbReference type="RefSeq" id="WP_192509510.1">
    <property type="nucleotide sequence ID" value="NZ_AQGV01000015.1"/>
</dbReference>
<dbReference type="EMBL" id="AQGV01000015">
    <property type="protein sequence ID" value="MBE0370389.1"/>
    <property type="molecule type" value="Genomic_DNA"/>
</dbReference>
<feature type="chain" id="PRO_5047210101" evidence="2">
    <location>
        <begin position="24"/>
        <end position="388"/>
    </location>
</feature>
<dbReference type="InterPro" id="IPR008258">
    <property type="entry name" value="Transglycosylase_SLT_dom_1"/>
</dbReference>
<keyword evidence="6" id="KW-1185">Reference proteome</keyword>
<evidence type="ECO:0000256" key="1">
    <source>
        <dbReference type="ARBA" id="ARBA00007734"/>
    </source>
</evidence>
<evidence type="ECO:0000259" key="4">
    <source>
        <dbReference type="Pfam" id="PF11873"/>
    </source>
</evidence>
<dbReference type="InterPro" id="IPR000189">
    <property type="entry name" value="Transglyc_AS"/>
</dbReference>
<dbReference type="InterPro" id="IPR023346">
    <property type="entry name" value="Lysozyme-like_dom_sf"/>
</dbReference>
<protein>
    <submittedName>
        <fullName evidence="5">Membrane-bound lytic murein transglycosylase C</fullName>
    </submittedName>
</protein>
<dbReference type="SUPFAM" id="SSF53955">
    <property type="entry name" value="Lysozyme-like"/>
    <property type="match status" value="1"/>
</dbReference>
<dbReference type="Pfam" id="PF11873">
    <property type="entry name" value="Mltc_N"/>
    <property type="match status" value="1"/>
</dbReference>
<dbReference type="PROSITE" id="PS51257">
    <property type="entry name" value="PROKAR_LIPOPROTEIN"/>
    <property type="match status" value="1"/>
</dbReference>
<dbReference type="CDD" id="cd16893">
    <property type="entry name" value="LT_MltC_MltE"/>
    <property type="match status" value="1"/>
</dbReference>
<dbReference type="PANTHER" id="PTHR37423">
    <property type="entry name" value="SOLUBLE LYTIC MUREIN TRANSGLYCOSYLASE-RELATED"/>
    <property type="match status" value="1"/>
</dbReference>
<dbReference type="InterPro" id="IPR024570">
    <property type="entry name" value="Murein_transglycosylaseC_N"/>
</dbReference>
<keyword evidence="2" id="KW-0732">Signal</keyword>
<evidence type="ECO:0000256" key="2">
    <source>
        <dbReference type="SAM" id="SignalP"/>
    </source>
</evidence>
<feature type="signal peptide" evidence="2">
    <location>
        <begin position="1"/>
        <end position="23"/>
    </location>
</feature>